<evidence type="ECO:0000259" key="7">
    <source>
        <dbReference type="PROSITE" id="PS50157"/>
    </source>
</evidence>
<keyword evidence="2" id="KW-0479">Metal-binding</keyword>
<comment type="similarity">
    <text evidence="1">Belongs to the Elbow/Noc family.</text>
</comment>
<evidence type="ECO:0000256" key="1">
    <source>
        <dbReference type="ARBA" id="ARBA00010144"/>
    </source>
</evidence>
<dbReference type="OrthoDB" id="10054079at2759"/>
<keyword evidence="9" id="KW-1185">Reference proteome</keyword>
<organism evidence="8 9">
    <name type="scientific">Penaeus vannamei</name>
    <name type="common">Whiteleg shrimp</name>
    <name type="synonym">Litopenaeus vannamei</name>
    <dbReference type="NCBI Taxonomy" id="6689"/>
    <lineage>
        <taxon>Eukaryota</taxon>
        <taxon>Metazoa</taxon>
        <taxon>Ecdysozoa</taxon>
        <taxon>Arthropoda</taxon>
        <taxon>Crustacea</taxon>
        <taxon>Multicrustacea</taxon>
        <taxon>Malacostraca</taxon>
        <taxon>Eumalacostraca</taxon>
        <taxon>Eucarida</taxon>
        <taxon>Decapoda</taxon>
        <taxon>Dendrobranchiata</taxon>
        <taxon>Penaeoidea</taxon>
        <taxon>Penaeidae</taxon>
        <taxon>Penaeus</taxon>
    </lineage>
</organism>
<proteinExistence type="inferred from homology"/>
<evidence type="ECO:0000256" key="4">
    <source>
        <dbReference type="ARBA" id="ARBA00022833"/>
    </source>
</evidence>
<feature type="compositionally biased region" description="Low complexity" evidence="6">
    <location>
        <begin position="91"/>
        <end position="119"/>
    </location>
</feature>
<keyword evidence="3 5" id="KW-0863">Zinc-finger</keyword>
<dbReference type="AlphaFoldDB" id="A0A423SN31"/>
<evidence type="ECO:0000313" key="8">
    <source>
        <dbReference type="EMBL" id="ROT65544.1"/>
    </source>
</evidence>
<reference evidence="8 9" key="1">
    <citation type="submission" date="2018-04" db="EMBL/GenBank/DDBJ databases">
        <authorList>
            <person name="Zhang X."/>
            <person name="Yuan J."/>
            <person name="Li F."/>
            <person name="Xiang J."/>
        </authorList>
    </citation>
    <scope>NUCLEOTIDE SEQUENCE [LARGE SCALE GENOMIC DNA]</scope>
    <source>
        <tissue evidence="8">Muscle</tissue>
    </source>
</reference>
<evidence type="ECO:0000256" key="6">
    <source>
        <dbReference type="SAM" id="MobiDB-lite"/>
    </source>
</evidence>
<evidence type="ECO:0000313" key="9">
    <source>
        <dbReference type="Proteomes" id="UP000283509"/>
    </source>
</evidence>
<reference evidence="8 9" key="2">
    <citation type="submission" date="2019-01" db="EMBL/GenBank/DDBJ databases">
        <title>The decoding of complex shrimp genome reveals the adaptation for benthos swimmer, frequently molting mechanism and breeding impact on genome.</title>
        <authorList>
            <person name="Sun Y."/>
            <person name="Gao Y."/>
            <person name="Yu Y."/>
        </authorList>
    </citation>
    <scope>NUCLEOTIDE SEQUENCE [LARGE SCALE GENOMIC DNA]</scope>
    <source>
        <tissue evidence="8">Muscle</tissue>
    </source>
</reference>
<dbReference type="GO" id="GO:0008270">
    <property type="term" value="F:zinc ion binding"/>
    <property type="evidence" value="ECO:0007669"/>
    <property type="project" value="UniProtKB-KW"/>
</dbReference>
<feature type="region of interest" description="Disordered" evidence="6">
    <location>
        <begin position="26"/>
        <end position="45"/>
    </location>
</feature>
<feature type="domain" description="C2H2-type" evidence="7">
    <location>
        <begin position="350"/>
        <end position="383"/>
    </location>
</feature>
<dbReference type="PROSITE" id="PS50157">
    <property type="entry name" value="ZINC_FINGER_C2H2_2"/>
    <property type="match status" value="1"/>
</dbReference>
<dbReference type="PANTHER" id="PTHR12522">
    <property type="entry name" value="ZINC-FINGER PROTEIN NOLZ1-RELATED"/>
    <property type="match status" value="1"/>
</dbReference>
<dbReference type="InterPro" id="IPR013087">
    <property type="entry name" value="Znf_C2H2_type"/>
</dbReference>
<evidence type="ECO:0000256" key="3">
    <source>
        <dbReference type="ARBA" id="ARBA00022771"/>
    </source>
</evidence>
<dbReference type="GO" id="GO:0005634">
    <property type="term" value="C:nucleus"/>
    <property type="evidence" value="ECO:0007669"/>
    <property type="project" value="TreeGrafter"/>
</dbReference>
<accession>A0A423SN31</accession>
<dbReference type="PANTHER" id="PTHR12522:SF4">
    <property type="entry name" value="ZINC FINGER PROTEIN ELBOW"/>
    <property type="match status" value="1"/>
</dbReference>
<evidence type="ECO:0000256" key="5">
    <source>
        <dbReference type="PROSITE-ProRule" id="PRU00042"/>
    </source>
</evidence>
<dbReference type="InterPro" id="IPR051520">
    <property type="entry name" value="Elbow/Noc_ZnFinger"/>
</dbReference>
<dbReference type="Proteomes" id="UP000283509">
    <property type="component" value="Unassembled WGS sequence"/>
</dbReference>
<protein>
    <submittedName>
        <fullName evidence="8">Putative zinc finger protein Noc</fullName>
    </submittedName>
</protein>
<comment type="caution">
    <text evidence="8">The sequence shown here is derived from an EMBL/GenBank/DDBJ whole genome shotgun (WGS) entry which is preliminary data.</text>
</comment>
<dbReference type="SUPFAM" id="SSF57667">
    <property type="entry name" value="beta-beta-alpha zinc fingers"/>
    <property type="match status" value="1"/>
</dbReference>
<dbReference type="GO" id="GO:0045892">
    <property type="term" value="P:negative regulation of DNA-templated transcription"/>
    <property type="evidence" value="ECO:0007669"/>
    <property type="project" value="TreeGrafter"/>
</dbReference>
<dbReference type="Gene3D" id="3.30.160.60">
    <property type="entry name" value="Classic Zinc Finger"/>
    <property type="match status" value="1"/>
</dbReference>
<dbReference type="InterPro" id="IPR036236">
    <property type="entry name" value="Znf_C2H2_sf"/>
</dbReference>
<dbReference type="EMBL" id="QCYY01003075">
    <property type="protein sequence ID" value="ROT65544.1"/>
    <property type="molecule type" value="Genomic_DNA"/>
</dbReference>
<feature type="compositionally biased region" description="Low complexity" evidence="6">
    <location>
        <begin position="154"/>
        <end position="167"/>
    </location>
</feature>
<feature type="compositionally biased region" description="Low complexity" evidence="6">
    <location>
        <begin position="174"/>
        <end position="207"/>
    </location>
</feature>
<gene>
    <name evidence="8" type="ORF">C7M84_016473</name>
</gene>
<keyword evidence="4" id="KW-0862">Zinc</keyword>
<name>A0A423SN31_PENVA</name>
<feature type="region of interest" description="Disordered" evidence="6">
    <location>
        <begin position="73"/>
        <end position="207"/>
    </location>
</feature>
<evidence type="ECO:0000256" key="2">
    <source>
        <dbReference type="ARBA" id="ARBA00022723"/>
    </source>
</evidence>
<sequence>MRVENRAETVTRAPISACRRVQRVKSNGTFSANHGARYKPRFGDVTQTRGQSIELDAKKSPLALLAQTCSSIGADLSQKGSIPPVEKSSSKGKSSPGAKSPGATLTITPSDDTKTTTSSFKPYEKKKDDDEERVSPKRSSPHARSPHARQPSAERSSSRGSESGRSSSRPHDPPTSSSSSSISPRVSSPTTPKISSSLSSSHSLPGLGDLSKDPLAAYKLAPSLYPHLALGLDPLGAAGLSALTAKVPPTSTAAALSSPYIGYARVKTASGSETVVPVCRDPYCAGCQINAHAAQVVNGTCPPGCTQCAQIAAHTKNLSSLPGLLPTLPASSLSGLYPPPGLVGGSHQPYVCNWIAGDTYCGKRFTTSEDLLQHLRTHTNLSTSESSLSLHALHHPLLAGHLPRGYPTPPLSPLSAPRYHPYAKPPLAHLPPTAPLPASALTASLSALPPHPLSAYYNPYSLYARGLGATTGLH</sequence>